<keyword evidence="2" id="KW-1185">Reference proteome</keyword>
<dbReference type="InterPro" id="IPR044000">
    <property type="entry name" value="Phage_tube_2"/>
</dbReference>
<sequence length="332" mass="35114">MALDASIGIGAESDYGTAATALTGYEGKSDSWKVSREFIESVGFRAGLQTARADRRTIINMGGEGELELDLLDVGAGDVLRAVFDKHTATDAGGKTTHVLETGVYSGAPSWTAQMVRPTVEGTRVAYKHIGCVATEFTLTADLKGAVGLKVGFDFQDVSHTKVPAQILAPVYPASARAYDWTRTALTLKRAGVSAPVDASKLEIKADLGLKTDRRFLRGSSLKRKPVRAAVPTFEGSFEGEFTDATLPLYEAFLAGEILGLTIDLAGLTPGTSMRWEFPAIQLTGESPEASVDDVTAMKLPFRVLDPGDGSPAMRVTYVEPSATPPAPPSGG</sequence>
<evidence type="ECO:0008006" key="3">
    <source>
        <dbReference type="Google" id="ProtNLM"/>
    </source>
</evidence>
<proteinExistence type="predicted"/>
<dbReference type="OrthoDB" id="4102647at2"/>
<protein>
    <recommendedName>
        <fullName evidence="3">Tail protein</fullName>
    </recommendedName>
</protein>
<dbReference type="Proteomes" id="UP000318416">
    <property type="component" value="Unassembled WGS sequence"/>
</dbReference>
<evidence type="ECO:0000313" key="1">
    <source>
        <dbReference type="EMBL" id="TWE18367.1"/>
    </source>
</evidence>
<dbReference type="AlphaFoldDB" id="A0A561ERY4"/>
<organism evidence="1 2">
    <name type="scientific">Kitasatospora atroaurantiaca</name>
    <dbReference type="NCBI Taxonomy" id="285545"/>
    <lineage>
        <taxon>Bacteria</taxon>
        <taxon>Bacillati</taxon>
        <taxon>Actinomycetota</taxon>
        <taxon>Actinomycetes</taxon>
        <taxon>Kitasatosporales</taxon>
        <taxon>Streptomycetaceae</taxon>
        <taxon>Kitasatospora</taxon>
    </lineage>
</organism>
<evidence type="ECO:0000313" key="2">
    <source>
        <dbReference type="Proteomes" id="UP000318416"/>
    </source>
</evidence>
<gene>
    <name evidence="1" type="ORF">FB465_3434</name>
</gene>
<accession>A0A561ERY4</accession>
<dbReference type="EMBL" id="VIVR01000001">
    <property type="protein sequence ID" value="TWE18367.1"/>
    <property type="molecule type" value="Genomic_DNA"/>
</dbReference>
<comment type="caution">
    <text evidence="1">The sequence shown here is derived from an EMBL/GenBank/DDBJ whole genome shotgun (WGS) entry which is preliminary data.</text>
</comment>
<reference evidence="1 2" key="1">
    <citation type="submission" date="2019-06" db="EMBL/GenBank/DDBJ databases">
        <title>Sequencing the genomes of 1000 actinobacteria strains.</title>
        <authorList>
            <person name="Klenk H.-P."/>
        </authorList>
    </citation>
    <scope>NUCLEOTIDE SEQUENCE [LARGE SCALE GENOMIC DNA]</scope>
    <source>
        <strain evidence="1 2">DSM 41649</strain>
    </source>
</reference>
<name>A0A561ERY4_9ACTN</name>
<dbReference type="Pfam" id="PF18906">
    <property type="entry name" value="Phage_tube_2"/>
    <property type="match status" value="1"/>
</dbReference>
<dbReference type="RefSeq" id="WP_145791622.1">
    <property type="nucleotide sequence ID" value="NZ_BAAABR010000006.1"/>
</dbReference>